<dbReference type="Gene3D" id="2.40.50.100">
    <property type="match status" value="1"/>
</dbReference>
<dbReference type="Gene3D" id="1.10.287.470">
    <property type="entry name" value="Helix hairpin bin"/>
    <property type="match status" value="1"/>
</dbReference>
<dbReference type="SUPFAM" id="SSF111369">
    <property type="entry name" value="HlyD-like secretion proteins"/>
    <property type="match status" value="1"/>
</dbReference>
<accession>A0L8V9</accession>
<dbReference type="PANTHER" id="PTHR30469:SF15">
    <property type="entry name" value="HLYD FAMILY OF SECRETION PROTEINS"/>
    <property type="match status" value="1"/>
</dbReference>
<dbReference type="Pfam" id="PF25973">
    <property type="entry name" value="BSH_CzcB"/>
    <property type="match status" value="1"/>
</dbReference>
<evidence type="ECO:0000259" key="1">
    <source>
        <dbReference type="Pfam" id="PF25973"/>
    </source>
</evidence>
<name>A0L8V9_MAGMM</name>
<gene>
    <name evidence="2" type="ordered locus">Mmc1_1894</name>
</gene>
<dbReference type="OrthoDB" id="7811737at2"/>
<dbReference type="AlphaFoldDB" id="A0L8V9"/>
<evidence type="ECO:0000313" key="3">
    <source>
        <dbReference type="Proteomes" id="UP000002586"/>
    </source>
</evidence>
<reference evidence="2 3" key="2">
    <citation type="journal article" date="2012" name="Int. J. Syst. Evol. Microbiol.">
        <title>Magnetococcus marinus gen. nov., sp. nov., a marine, magnetotactic bacterium that represents a novel lineage (Magnetococcaceae fam. nov.; Magnetococcales ord. nov.) at the base of the Alphaproteobacteria.</title>
        <authorList>
            <person name="Bazylinski D.A."/>
            <person name="Williams T.J."/>
            <person name="Lefevre C.T."/>
            <person name="Berg R.J."/>
            <person name="Zhang C.L."/>
            <person name="Bowser S.S."/>
            <person name="Dean A.J."/>
            <person name="Beveridge T.J."/>
        </authorList>
    </citation>
    <scope>NUCLEOTIDE SEQUENCE [LARGE SCALE GENOMIC DNA]</scope>
    <source>
        <strain evidence="3">ATCC BAA-1437 / JCM 17883 / MC-1</strain>
    </source>
</reference>
<dbReference type="KEGG" id="mgm:Mmc1_1894"/>
<evidence type="ECO:0000313" key="2">
    <source>
        <dbReference type="EMBL" id="ABK44402.1"/>
    </source>
</evidence>
<dbReference type="eggNOG" id="COG0845">
    <property type="taxonomic scope" value="Bacteria"/>
</dbReference>
<dbReference type="STRING" id="156889.Mmc1_1894"/>
<dbReference type="RefSeq" id="WP_011713546.1">
    <property type="nucleotide sequence ID" value="NC_008576.1"/>
</dbReference>
<dbReference type="Gene3D" id="2.40.30.170">
    <property type="match status" value="1"/>
</dbReference>
<dbReference type="EMBL" id="CP000471">
    <property type="protein sequence ID" value="ABK44402.1"/>
    <property type="molecule type" value="Genomic_DNA"/>
</dbReference>
<feature type="domain" description="CzcB-like barrel-sandwich hybrid" evidence="1">
    <location>
        <begin position="73"/>
        <end position="216"/>
    </location>
</feature>
<protein>
    <submittedName>
        <fullName evidence="2">Efflux transporter, RND family, MFP subunit</fullName>
    </submittedName>
</protein>
<organism evidence="2 3">
    <name type="scientific">Magnetococcus marinus (strain ATCC BAA-1437 / JCM 17883 / MC-1)</name>
    <dbReference type="NCBI Taxonomy" id="156889"/>
    <lineage>
        <taxon>Bacteria</taxon>
        <taxon>Pseudomonadati</taxon>
        <taxon>Pseudomonadota</taxon>
        <taxon>Magnetococcia</taxon>
        <taxon>Magnetococcales</taxon>
        <taxon>Magnetococcaceae</taxon>
        <taxon>Magnetococcus</taxon>
    </lineage>
</organism>
<reference evidence="3" key="1">
    <citation type="journal article" date="2009" name="Appl. Environ. Microbiol.">
        <title>Complete genome sequence of the chemolithoautotrophic marine magnetotactic coccus strain MC-1.</title>
        <authorList>
            <person name="Schubbe S."/>
            <person name="Williams T.J."/>
            <person name="Xie G."/>
            <person name="Kiss H.E."/>
            <person name="Brettin T.S."/>
            <person name="Martinez D."/>
            <person name="Ross C.A."/>
            <person name="Schuler D."/>
            <person name="Cox B.L."/>
            <person name="Nealson K.H."/>
            <person name="Bazylinski D.A."/>
        </authorList>
    </citation>
    <scope>NUCLEOTIDE SEQUENCE [LARGE SCALE GENOMIC DNA]</scope>
    <source>
        <strain evidence="3">ATCC BAA-1437 / JCM 17883 / MC-1</strain>
    </source>
</reference>
<dbReference type="GO" id="GO:1990281">
    <property type="term" value="C:efflux pump complex"/>
    <property type="evidence" value="ECO:0007669"/>
    <property type="project" value="TreeGrafter"/>
</dbReference>
<dbReference type="InterPro" id="IPR058647">
    <property type="entry name" value="BSH_CzcB-like"/>
</dbReference>
<proteinExistence type="predicted"/>
<dbReference type="HOGENOM" id="CLU_018816_18_2_5"/>
<dbReference type="Proteomes" id="UP000002586">
    <property type="component" value="Chromosome"/>
</dbReference>
<dbReference type="GO" id="GO:0015562">
    <property type="term" value="F:efflux transmembrane transporter activity"/>
    <property type="evidence" value="ECO:0007669"/>
    <property type="project" value="TreeGrafter"/>
</dbReference>
<dbReference type="PANTHER" id="PTHR30469">
    <property type="entry name" value="MULTIDRUG RESISTANCE PROTEIN MDTA"/>
    <property type="match status" value="1"/>
</dbReference>
<sequence precursor="true">MNRLKALRTLLFPLLILAGGAWGIRLIGSMDRLPPTPSSLQAQPVVTVQRVEPSWQAPQIILHGEVRSDRQLRLMTRIQGRVAYISPALKLGGAVKQGALLLSLEDREARLHLQAQQARTRTAELELEIEAGRQKIAKQDWAVLRLGEVEQASDLALRLPHLGVVRQKLEMARIELAQAQQELSYTKLYAPFDALVVSKDVAMGQWLKAGEEIARLLDSQRFLVHLPISSSQFALLDQNKLKLGEGPKLFLRPAHDLQAPPSVAQLTGFVGELLAPTRRLVLLAQLDNPMQNRGTLLLPGSFVQAQFTGQLQPHIYAIPPQARHNGDRIWTVETLQNPTLRSYGIHPLWQQGEVWYTTLTEAGQKPLLLVTSPLSLPVEGQSVSVTQSTALSTQGQQP</sequence>
<keyword evidence="3" id="KW-1185">Reference proteome</keyword>